<feature type="DNA-binding region" description="H-T-H motif" evidence="4">
    <location>
        <begin position="38"/>
        <end position="57"/>
    </location>
</feature>
<dbReference type="EMBL" id="FZOU01000002">
    <property type="protein sequence ID" value="SNS72801.1"/>
    <property type="molecule type" value="Genomic_DNA"/>
</dbReference>
<dbReference type="InterPro" id="IPR025996">
    <property type="entry name" value="MT1864/Rv1816-like_C"/>
</dbReference>
<reference evidence="6 7" key="1">
    <citation type="submission" date="2017-06" db="EMBL/GenBank/DDBJ databases">
        <authorList>
            <person name="Kim H.J."/>
            <person name="Triplett B.A."/>
        </authorList>
    </citation>
    <scope>NUCLEOTIDE SEQUENCE [LARGE SCALE GENOMIC DNA]</scope>
    <source>
        <strain evidence="6 7">DSM 18704</strain>
    </source>
</reference>
<dbReference type="PRINTS" id="PR00455">
    <property type="entry name" value="HTHTETR"/>
</dbReference>
<keyword evidence="2 4" id="KW-0238">DNA-binding</keyword>
<dbReference type="Pfam" id="PF00440">
    <property type="entry name" value="TetR_N"/>
    <property type="match status" value="1"/>
</dbReference>
<dbReference type="GO" id="GO:0000976">
    <property type="term" value="F:transcription cis-regulatory region binding"/>
    <property type="evidence" value="ECO:0007669"/>
    <property type="project" value="TreeGrafter"/>
</dbReference>
<evidence type="ECO:0000256" key="2">
    <source>
        <dbReference type="ARBA" id="ARBA00023125"/>
    </source>
</evidence>
<evidence type="ECO:0000256" key="3">
    <source>
        <dbReference type="ARBA" id="ARBA00023163"/>
    </source>
</evidence>
<dbReference type="PROSITE" id="PS50977">
    <property type="entry name" value="HTH_TETR_2"/>
    <property type="match status" value="1"/>
</dbReference>
<dbReference type="InterPro" id="IPR036271">
    <property type="entry name" value="Tet_transcr_reg_TetR-rel_C_sf"/>
</dbReference>
<organism evidence="6 7">
    <name type="scientific">Granulicella rosea</name>
    <dbReference type="NCBI Taxonomy" id="474952"/>
    <lineage>
        <taxon>Bacteria</taxon>
        <taxon>Pseudomonadati</taxon>
        <taxon>Acidobacteriota</taxon>
        <taxon>Terriglobia</taxon>
        <taxon>Terriglobales</taxon>
        <taxon>Acidobacteriaceae</taxon>
        <taxon>Granulicella</taxon>
    </lineage>
</organism>
<keyword evidence="7" id="KW-1185">Reference proteome</keyword>
<proteinExistence type="predicted"/>
<dbReference type="InterPro" id="IPR009057">
    <property type="entry name" value="Homeodomain-like_sf"/>
</dbReference>
<dbReference type="SUPFAM" id="SSF46689">
    <property type="entry name" value="Homeodomain-like"/>
    <property type="match status" value="1"/>
</dbReference>
<evidence type="ECO:0000313" key="7">
    <source>
        <dbReference type="Proteomes" id="UP000198356"/>
    </source>
</evidence>
<evidence type="ECO:0000313" key="6">
    <source>
        <dbReference type="EMBL" id="SNS72801.1"/>
    </source>
</evidence>
<gene>
    <name evidence="6" type="ORF">SAMN05421770_10288</name>
</gene>
<evidence type="ECO:0000259" key="5">
    <source>
        <dbReference type="PROSITE" id="PS50977"/>
    </source>
</evidence>
<dbReference type="AlphaFoldDB" id="A0A239GV00"/>
<dbReference type="InterPro" id="IPR001647">
    <property type="entry name" value="HTH_TetR"/>
</dbReference>
<evidence type="ECO:0000256" key="1">
    <source>
        <dbReference type="ARBA" id="ARBA00023015"/>
    </source>
</evidence>
<protein>
    <submittedName>
        <fullName evidence="6">Transcriptional regulator, TetR family</fullName>
    </submittedName>
</protein>
<dbReference type="GO" id="GO:0003700">
    <property type="term" value="F:DNA-binding transcription factor activity"/>
    <property type="evidence" value="ECO:0007669"/>
    <property type="project" value="TreeGrafter"/>
</dbReference>
<dbReference type="InterPro" id="IPR050109">
    <property type="entry name" value="HTH-type_TetR-like_transc_reg"/>
</dbReference>
<dbReference type="RefSeq" id="WP_089407620.1">
    <property type="nucleotide sequence ID" value="NZ_FZOU01000002.1"/>
</dbReference>
<dbReference type="SUPFAM" id="SSF48498">
    <property type="entry name" value="Tetracyclin repressor-like, C-terminal domain"/>
    <property type="match status" value="1"/>
</dbReference>
<feature type="domain" description="HTH tetR-type" evidence="5">
    <location>
        <begin position="15"/>
        <end position="75"/>
    </location>
</feature>
<dbReference type="PANTHER" id="PTHR30055">
    <property type="entry name" value="HTH-TYPE TRANSCRIPTIONAL REGULATOR RUTR"/>
    <property type="match status" value="1"/>
</dbReference>
<dbReference type="OrthoDB" id="9089941at2"/>
<evidence type="ECO:0000256" key="4">
    <source>
        <dbReference type="PROSITE-ProRule" id="PRU00335"/>
    </source>
</evidence>
<accession>A0A239GV00</accession>
<sequence length="201" mass="22909">MKTVRKTSTGPDKADSLRDRIVQAAAKLFSEGGYDSLSMRRVAQEAECSQMAMYRYFANKEALIQHICNELYARFAKRMNAEIDAEQQPWDKMRRFLAAVVRFAVAYPDHYALIFLVRHADQAVVTEREKLGREFISGLRELVRQLMPPKTPDDAVDEVLRRMLSCLHGTAALLIAHPKAYGLNRQRAVEDVEAVLLRLIG</sequence>
<dbReference type="Pfam" id="PF13305">
    <property type="entry name" value="TetR_C_33"/>
    <property type="match status" value="1"/>
</dbReference>
<keyword evidence="1" id="KW-0805">Transcription regulation</keyword>
<dbReference type="PANTHER" id="PTHR30055:SF234">
    <property type="entry name" value="HTH-TYPE TRANSCRIPTIONAL REGULATOR BETI"/>
    <property type="match status" value="1"/>
</dbReference>
<name>A0A239GV00_9BACT</name>
<keyword evidence="3" id="KW-0804">Transcription</keyword>
<dbReference type="Proteomes" id="UP000198356">
    <property type="component" value="Unassembled WGS sequence"/>
</dbReference>
<dbReference type="Gene3D" id="1.10.357.10">
    <property type="entry name" value="Tetracycline Repressor, domain 2"/>
    <property type="match status" value="1"/>
</dbReference>